<proteinExistence type="predicted"/>
<organism evidence="3 4">
    <name type="scientific">Colletotrichum fructicola (strain Nara gc5)</name>
    <name type="common">Anthracnose fungus</name>
    <name type="synonym">Colletotrichum gloeosporioides (strain Nara gc5)</name>
    <dbReference type="NCBI Taxonomy" id="1213859"/>
    <lineage>
        <taxon>Eukaryota</taxon>
        <taxon>Fungi</taxon>
        <taxon>Dikarya</taxon>
        <taxon>Ascomycota</taxon>
        <taxon>Pezizomycotina</taxon>
        <taxon>Sordariomycetes</taxon>
        <taxon>Hypocreomycetidae</taxon>
        <taxon>Glomerellales</taxon>
        <taxon>Glomerellaceae</taxon>
        <taxon>Colletotrichum</taxon>
        <taxon>Colletotrichum gloeosporioides species complex</taxon>
    </lineage>
</organism>
<evidence type="ECO:0000313" key="3">
    <source>
        <dbReference type="EMBL" id="KAF4478752.1"/>
    </source>
</evidence>
<dbReference type="InParanoid" id="A0A7J6IS97"/>
<dbReference type="Pfam" id="PF22664">
    <property type="entry name" value="TRI-like_N"/>
    <property type="match status" value="1"/>
</dbReference>
<dbReference type="InterPro" id="IPR023213">
    <property type="entry name" value="CAT-like_dom_sf"/>
</dbReference>
<comment type="caution">
    <text evidence="3">The sequence shown here is derived from an EMBL/GenBank/DDBJ whole genome shotgun (WGS) entry which is preliminary data.</text>
</comment>
<dbReference type="InterPro" id="IPR054710">
    <property type="entry name" value="Tri101-like_N"/>
</dbReference>
<dbReference type="Proteomes" id="UP000011096">
    <property type="component" value="Unassembled WGS sequence"/>
</dbReference>
<dbReference type="AlphaFoldDB" id="A0A7J6IS97"/>
<evidence type="ECO:0000259" key="2">
    <source>
        <dbReference type="Pfam" id="PF22664"/>
    </source>
</evidence>
<dbReference type="OrthoDB" id="1862401at2759"/>
<protein>
    <submittedName>
        <fullName evidence="3">Trichothecene 3-O-acetyltransferase TRI101</fullName>
    </submittedName>
</protein>
<reference evidence="3 4" key="1">
    <citation type="submission" date="2012-08" db="EMBL/GenBank/DDBJ databases">
        <authorList>
            <person name="Gan P.H.P."/>
            <person name="Ikeda K."/>
            <person name="Irieda H."/>
            <person name="Narusaka M."/>
            <person name="O'Connell R.J."/>
            <person name="Narusaka Y."/>
            <person name="Takano Y."/>
            <person name="Kubo Y."/>
            <person name="Shirasu K."/>
        </authorList>
    </citation>
    <scope>NUCLEOTIDE SEQUENCE [LARGE SCALE GENOMIC DNA]</scope>
    <source>
        <strain evidence="3 4">Nara gc5</strain>
    </source>
</reference>
<dbReference type="PANTHER" id="PTHR31896">
    <property type="entry name" value="FAMILY REGULATORY PROTEIN, PUTATIVE (AFU_ORTHOLOGUE AFUA_3G14730)-RELATED"/>
    <property type="match status" value="1"/>
</dbReference>
<dbReference type="GeneID" id="43620557"/>
<dbReference type="FunCoup" id="A0A7J6IS97">
    <property type="interactions" value="73"/>
</dbReference>
<dbReference type="RefSeq" id="XP_031884614.1">
    <property type="nucleotide sequence ID" value="XM_032036563.1"/>
</dbReference>
<dbReference type="PANTHER" id="PTHR31896:SF64">
    <property type="entry name" value="TRICHOTHECENE 3-O-ACETYLTRANSFERASE"/>
    <property type="match status" value="1"/>
</dbReference>
<evidence type="ECO:0000313" key="4">
    <source>
        <dbReference type="Proteomes" id="UP000011096"/>
    </source>
</evidence>
<name>A0A7J6IS97_COLFN</name>
<accession>A0A7J6IS97</accession>
<reference evidence="3 4" key="2">
    <citation type="submission" date="2020-04" db="EMBL/GenBank/DDBJ databases">
        <title>Genome sequencing and assembly of multiple isolates from the Colletotrichum gloeosporioides species complex.</title>
        <authorList>
            <person name="Gan P."/>
            <person name="Shirasu K."/>
        </authorList>
    </citation>
    <scope>NUCLEOTIDE SEQUENCE [LARGE SCALE GENOMIC DNA]</scope>
    <source>
        <strain evidence="3 4">Nara gc5</strain>
    </source>
</reference>
<dbReference type="GO" id="GO:0016740">
    <property type="term" value="F:transferase activity"/>
    <property type="evidence" value="ECO:0007669"/>
    <property type="project" value="UniProtKB-KW"/>
</dbReference>
<dbReference type="InterPro" id="IPR051283">
    <property type="entry name" value="Sec_Metabolite_Acyltrans"/>
</dbReference>
<sequence>MDEPVEGQQSGLNIYTQIAICFAVDDDSLYPKITGTLEDGLKRLAENFPWIAGQVVNEGASEGNTGVFKIRPLKETPPLVIKDLRSDPSAPTMQGLKEANFPFRMLDESVVAPRPTLPIDPALASEPEPVFITQATFIRGGVILTFLGQHQTLDGIGQTQIIHLVSKACRNEPFTAEEITTGNMPKHNIIPLFDHDIPDSEVAAFRKTEPVGGAPADPPKCGWAYFNFPASSLSSLKSLAMKTIKSGFVSTDDAVTAFIWQSVSRIRAPRLNNEDEVKFARAIDIRKFLNVPQTFPGLCQSMTYNSVNLKKLIEAPLGEVASAFRSSADPQMVVNKFRAFATVLDRSADKSVFSFTGSSEPYKDIFFSSWVKMDLYKNDFGLGLGKPECVKRPQFTPVESLMYLMPKTPDGDVALAICVRDEDMEKLRADETFTNYATYIP</sequence>
<keyword evidence="1 3" id="KW-0808">Transferase</keyword>
<dbReference type="EMBL" id="ANPB02000007">
    <property type="protein sequence ID" value="KAF4478752.1"/>
    <property type="molecule type" value="Genomic_DNA"/>
</dbReference>
<evidence type="ECO:0000256" key="1">
    <source>
        <dbReference type="ARBA" id="ARBA00022679"/>
    </source>
</evidence>
<keyword evidence="4" id="KW-1185">Reference proteome</keyword>
<feature type="domain" description="Trichothecene 3-O-acetyltransferase-like N-terminal" evidence="2">
    <location>
        <begin position="14"/>
        <end position="169"/>
    </location>
</feature>
<dbReference type="Gene3D" id="3.30.559.10">
    <property type="entry name" value="Chloramphenicol acetyltransferase-like domain"/>
    <property type="match status" value="2"/>
</dbReference>
<gene>
    <name evidence="3" type="ORF">CGGC5_v012877</name>
</gene>